<evidence type="ECO:0000313" key="3">
    <source>
        <dbReference type="EMBL" id="RKK72031.1"/>
    </source>
</evidence>
<sequence>MSLTLENFFLLLYKALVISKGPPAKAGALELFVLPALTPEHSLHIQCTLQVHDTHSGPSHIPLILFFTFLAVWFCVSVILTVVLFRPFVDSVMATWGSCVLLDGFQRRVVPYDFLNLFAVDIMIGDTKEDVDIAWTWGYKDADNFKMSRVFQGATS</sequence>
<dbReference type="Proteomes" id="UP000285084">
    <property type="component" value="Unassembled WGS sequence"/>
</dbReference>
<feature type="chain" id="PRO_5019169810" evidence="2">
    <location>
        <begin position="20"/>
        <end position="156"/>
    </location>
</feature>
<keyword evidence="2" id="KW-0732">Signal</keyword>
<gene>
    <name evidence="3" type="ORF">BFJ69_g10431</name>
</gene>
<evidence type="ECO:0000313" key="4">
    <source>
        <dbReference type="Proteomes" id="UP000285084"/>
    </source>
</evidence>
<proteinExistence type="predicted"/>
<keyword evidence="1" id="KW-1133">Transmembrane helix</keyword>
<protein>
    <submittedName>
        <fullName evidence="3">Uncharacterized protein</fullName>
    </submittedName>
</protein>
<feature type="signal peptide" evidence="2">
    <location>
        <begin position="1"/>
        <end position="19"/>
    </location>
</feature>
<dbReference type="AlphaFoldDB" id="A0A420MVI1"/>
<organism evidence="3 4">
    <name type="scientific">Fusarium oxysporum</name>
    <name type="common">Fusarium vascular wilt</name>
    <dbReference type="NCBI Taxonomy" id="5507"/>
    <lineage>
        <taxon>Eukaryota</taxon>
        <taxon>Fungi</taxon>
        <taxon>Dikarya</taxon>
        <taxon>Ascomycota</taxon>
        <taxon>Pezizomycotina</taxon>
        <taxon>Sordariomycetes</taxon>
        <taxon>Hypocreomycetidae</taxon>
        <taxon>Hypocreales</taxon>
        <taxon>Nectriaceae</taxon>
        <taxon>Fusarium</taxon>
        <taxon>Fusarium oxysporum species complex</taxon>
    </lineage>
</organism>
<evidence type="ECO:0000256" key="2">
    <source>
        <dbReference type="SAM" id="SignalP"/>
    </source>
</evidence>
<comment type="caution">
    <text evidence="3">The sequence shown here is derived from an EMBL/GenBank/DDBJ whole genome shotgun (WGS) entry which is preliminary data.</text>
</comment>
<accession>A0A420MVI1</accession>
<keyword evidence="1" id="KW-0812">Transmembrane</keyword>
<name>A0A420MVI1_FUSOX</name>
<feature type="transmembrane region" description="Helical" evidence="1">
    <location>
        <begin position="63"/>
        <end position="85"/>
    </location>
</feature>
<reference evidence="3 4" key="1">
    <citation type="journal article" date="2018" name="Sci. Rep.">
        <title>Characterisation of pathogen-specific regions and novel effector candidates in Fusarium oxysporum f. sp. cepae.</title>
        <authorList>
            <person name="Armitage A.D."/>
            <person name="Taylor A."/>
            <person name="Sobczyk M.K."/>
            <person name="Baxter L."/>
            <person name="Greenfield B.P."/>
            <person name="Bates H.J."/>
            <person name="Wilson F."/>
            <person name="Jackson A.C."/>
            <person name="Ott S."/>
            <person name="Harrison R.J."/>
            <person name="Clarkson J.P."/>
        </authorList>
    </citation>
    <scope>NUCLEOTIDE SEQUENCE [LARGE SCALE GENOMIC DNA]</scope>
    <source>
        <strain evidence="3 4">Fo_A13</strain>
    </source>
</reference>
<keyword evidence="1" id="KW-0472">Membrane</keyword>
<evidence type="ECO:0000256" key="1">
    <source>
        <dbReference type="SAM" id="Phobius"/>
    </source>
</evidence>
<dbReference type="EMBL" id="MRCX01000104">
    <property type="protein sequence ID" value="RKK72031.1"/>
    <property type="molecule type" value="Genomic_DNA"/>
</dbReference>